<proteinExistence type="predicted"/>
<dbReference type="Pfam" id="PF00307">
    <property type="entry name" value="CH"/>
    <property type="match status" value="1"/>
</dbReference>
<keyword evidence="5" id="KW-1185">Reference proteome</keyword>
<dbReference type="OrthoDB" id="10017054at2759"/>
<gene>
    <name evidence="4" type="ORF">BDK51DRAFT_34632</name>
</gene>
<dbReference type="Gene3D" id="1.10.418.10">
    <property type="entry name" value="Calponin-like domain"/>
    <property type="match status" value="1"/>
</dbReference>
<evidence type="ECO:0000256" key="1">
    <source>
        <dbReference type="ARBA" id="ARBA00022737"/>
    </source>
</evidence>
<sequence length="332" mass="37559">MTRTNPSSPLPPTEIIGDESLGRYNKNPKLRIQKVENMNKALEFIRKRGVNLTNIGAEDIVDSNAKLILGLIWTIILRFTIAEISLPLTVHNPAKERDKPWLRLTSKNSQTSCEALLGENASDCGMRDIEFMFFAGNLDIWRRLEFGRQRERADDGWRKMPLDPIQRPLFQTIYHVNDRRKTANPPNDAHSPGELLLQTSGSRKTVSSILHSSLIHLCHSVRQRSARPPSQRKQTPGCCQTLSGHRLYNIGKTQKLQEMDQRTDGLLIRGALYVIRFARKNMTTPGCRLPEARGRAIEGAATVSIWREGGLEGRGEWGAVASKEMTFVRAIW</sequence>
<reference evidence="5" key="1">
    <citation type="journal article" date="2018" name="Nat. Microbiol.">
        <title>Leveraging single-cell genomics to expand the fungal tree of life.</title>
        <authorList>
            <person name="Ahrendt S.R."/>
            <person name="Quandt C.A."/>
            <person name="Ciobanu D."/>
            <person name="Clum A."/>
            <person name="Salamov A."/>
            <person name="Andreopoulos B."/>
            <person name="Cheng J.F."/>
            <person name="Woyke T."/>
            <person name="Pelin A."/>
            <person name="Henrissat B."/>
            <person name="Reynolds N.K."/>
            <person name="Benny G.L."/>
            <person name="Smith M.E."/>
            <person name="James T.Y."/>
            <person name="Grigoriev I.V."/>
        </authorList>
    </citation>
    <scope>NUCLEOTIDE SEQUENCE [LARGE SCALE GENOMIC DNA]</scope>
</reference>
<evidence type="ECO:0000256" key="2">
    <source>
        <dbReference type="ARBA" id="ARBA00023203"/>
    </source>
</evidence>
<dbReference type="GO" id="GO:0003779">
    <property type="term" value="F:actin binding"/>
    <property type="evidence" value="ECO:0007669"/>
    <property type="project" value="UniProtKB-KW"/>
</dbReference>
<dbReference type="Proteomes" id="UP000269721">
    <property type="component" value="Unassembled WGS sequence"/>
</dbReference>
<name>A0A4P9W0J7_9FUNG</name>
<evidence type="ECO:0000313" key="4">
    <source>
        <dbReference type="EMBL" id="RKO84633.1"/>
    </source>
</evidence>
<feature type="domain" description="Calponin-homology (CH)" evidence="3">
    <location>
        <begin position="1"/>
        <end position="80"/>
    </location>
</feature>
<dbReference type="FunFam" id="1.10.418.10:FF:000089">
    <property type="entry name" value="Spectrin beta chain"/>
    <property type="match status" value="1"/>
</dbReference>
<dbReference type="AlphaFoldDB" id="A0A4P9W0J7"/>
<keyword evidence="2" id="KW-0009">Actin-binding</keyword>
<dbReference type="PROSITE" id="PS50021">
    <property type="entry name" value="CH"/>
    <property type="match status" value="1"/>
</dbReference>
<dbReference type="SUPFAM" id="SSF47576">
    <property type="entry name" value="Calponin-homology domain, CH-domain"/>
    <property type="match status" value="1"/>
</dbReference>
<dbReference type="InterPro" id="IPR001715">
    <property type="entry name" value="CH_dom"/>
</dbReference>
<protein>
    <recommendedName>
        <fullName evidence="3">Calponin-homology (CH) domain-containing protein</fullName>
    </recommendedName>
</protein>
<dbReference type="InterPro" id="IPR036872">
    <property type="entry name" value="CH_dom_sf"/>
</dbReference>
<dbReference type="PANTHER" id="PTHR11915">
    <property type="entry name" value="SPECTRIN/FILAMIN RELATED CYTOSKELETAL PROTEIN"/>
    <property type="match status" value="1"/>
</dbReference>
<evidence type="ECO:0000259" key="3">
    <source>
        <dbReference type="PROSITE" id="PS50021"/>
    </source>
</evidence>
<accession>A0A4P9W0J7</accession>
<evidence type="ECO:0000313" key="5">
    <source>
        <dbReference type="Proteomes" id="UP000269721"/>
    </source>
</evidence>
<dbReference type="EMBL" id="KZ999901">
    <property type="protein sequence ID" value="RKO84633.1"/>
    <property type="molecule type" value="Genomic_DNA"/>
</dbReference>
<keyword evidence="1" id="KW-0677">Repeat</keyword>
<dbReference type="InterPro" id="IPR001589">
    <property type="entry name" value="Actinin_actin-bd_CS"/>
</dbReference>
<organism evidence="4 5">
    <name type="scientific">Blyttiomyces helicus</name>
    <dbReference type="NCBI Taxonomy" id="388810"/>
    <lineage>
        <taxon>Eukaryota</taxon>
        <taxon>Fungi</taxon>
        <taxon>Fungi incertae sedis</taxon>
        <taxon>Chytridiomycota</taxon>
        <taxon>Chytridiomycota incertae sedis</taxon>
        <taxon>Chytridiomycetes</taxon>
        <taxon>Chytridiomycetes incertae sedis</taxon>
        <taxon>Blyttiomyces</taxon>
    </lineage>
</organism>
<dbReference type="PROSITE" id="PS00020">
    <property type="entry name" value="ACTININ_2"/>
    <property type="match status" value="1"/>
</dbReference>